<dbReference type="InterPro" id="IPR037165">
    <property type="entry name" value="AldOxase/xan_DH_Mopterin-bd_sf"/>
</dbReference>
<sequence>AGALVHIYLDGSVLVSHGGMEMGQGLHTKILQIAARCLEIPVEMVNLHDTATDKVPNASPTAASVGSDLNGLAVQDACNKLMARLAPFKKANPTGKWLDWVTKAYVERISLSATGFGIIHSEVVDYAKGKGAELFGYCVYGVACSEVEIDCMTGDHRLLRTDIVMDVGDSLNPAVDIGQIEGAFVQGYGMFTMEELKVAPNGFWITRGPGNYKIPSADDAPREFHVKMLKGSSNKKGIFSSKAVGEPPLFLGASAAFAIREAVKAYRTQHGLNGYFRFDSPATPERIRMACVDQFTDKIPELPNDNSFTPWTVQL</sequence>
<organism evidence="2 3">
    <name type="scientific">Plectus sambesii</name>
    <dbReference type="NCBI Taxonomy" id="2011161"/>
    <lineage>
        <taxon>Eukaryota</taxon>
        <taxon>Metazoa</taxon>
        <taxon>Ecdysozoa</taxon>
        <taxon>Nematoda</taxon>
        <taxon>Chromadorea</taxon>
        <taxon>Plectida</taxon>
        <taxon>Plectina</taxon>
        <taxon>Plectoidea</taxon>
        <taxon>Plectidae</taxon>
        <taxon>Plectus</taxon>
    </lineage>
</organism>
<evidence type="ECO:0000313" key="3">
    <source>
        <dbReference type="WBParaSite" id="PSAMB.scaffold8915size5606.g31972.t1"/>
    </source>
</evidence>
<dbReference type="GO" id="GO:0016491">
    <property type="term" value="F:oxidoreductase activity"/>
    <property type="evidence" value="ECO:0007669"/>
    <property type="project" value="InterPro"/>
</dbReference>
<name>A0A914XKS6_9BILA</name>
<reference evidence="3" key="1">
    <citation type="submission" date="2022-11" db="UniProtKB">
        <authorList>
            <consortium name="WormBaseParasite"/>
        </authorList>
    </citation>
    <scope>IDENTIFICATION</scope>
</reference>
<dbReference type="FunFam" id="3.30.365.10:FF:000004">
    <property type="entry name" value="Xanthine dehydrogenase oxidase"/>
    <property type="match status" value="1"/>
</dbReference>
<keyword evidence="2" id="KW-1185">Reference proteome</keyword>
<evidence type="ECO:0000259" key="1">
    <source>
        <dbReference type="Pfam" id="PF20256"/>
    </source>
</evidence>
<dbReference type="Proteomes" id="UP000887566">
    <property type="component" value="Unplaced"/>
</dbReference>
<dbReference type="Gene3D" id="3.30.365.10">
    <property type="entry name" value="Aldehyde oxidase/xanthine dehydrogenase, molybdopterin binding domain"/>
    <property type="match status" value="2"/>
</dbReference>
<feature type="domain" description="Aldehyde oxidase/xanthine dehydrogenase second molybdopterin binding" evidence="1">
    <location>
        <begin position="1"/>
        <end position="221"/>
    </location>
</feature>
<dbReference type="PANTHER" id="PTHR45444:SF3">
    <property type="entry name" value="XANTHINE DEHYDROGENASE"/>
    <property type="match status" value="1"/>
</dbReference>
<dbReference type="SUPFAM" id="SSF56003">
    <property type="entry name" value="Molybdenum cofactor-binding domain"/>
    <property type="match status" value="1"/>
</dbReference>
<evidence type="ECO:0000313" key="2">
    <source>
        <dbReference type="Proteomes" id="UP000887566"/>
    </source>
</evidence>
<dbReference type="AlphaFoldDB" id="A0A914XKS6"/>
<dbReference type="InterPro" id="IPR046867">
    <property type="entry name" value="AldOxase/xan_DH_MoCoBD2"/>
</dbReference>
<dbReference type="PANTHER" id="PTHR45444">
    <property type="entry name" value="XANTHINE DEHYDROGENASE"/>
    <property type="match status" value="1"/>
</dbReference>
<accession>A0A914XKS6</accession>
<dbReference type="GO" id="GO:0005506">
    <property type="term" value="F:iron ion binding"/>
    <property type="evidence" value="ECO:0007669"/>
    <property type="project" value="InterPro"/>
</dbReference>
<dbReference type="Pfam" id="PF20256">
    <property type="entry name" value="MoCoBD_2"/>
    <property type="match status" value="1"/>
</dbReference>
<protein>
    <submittedName>
        <fullName evidence="3">Aldehyde oxidase/xanthine dehydrogenase second molybdopterin binding domain-containing protein</fullName>
    </submittedName>
</protein>
<dbReference type="WBParaSite" id="PSAMB.scaffold8915size5606.g31972.t1">
    <property type="protein sequence ID" value="PSAMB.scaffold8915size5606.g31972.t1"/>
    <property type="gene ID" value="PSAMB.scaffold8915size5606.g31972"/>
</dbReference>
<dbReference type="InterPro" id="IPR016208">
    <property type="entry name" value="Ald_Oxase/xanthine_DH-like"/>
</dbReference>
<proteinExistence type="predicted"/>